<keyword evidence="6 8" id="KW-0627">Porphyrin biosynthesis</keyword>
<proteinExistence type="inferred from homology"/>
<feature type="site" description="Important for activity" evidence="8">
    <location>
        <position position="96"/>
    </location>
</feature>
<dbReference type="EMBL" id="JBEQCT010000003">
    <property type="protein sequence ID" value="MFM2485242.1"/>
    <property type="molecule type" value="Genomic_DNA"/>
</dbReference>
<evidence type="ECO:0000256" key="7">
    <source>
        <dbReference type="ARBA" id="ARBA00047464"/>
    </source>
</evidence>
<dbReference type="CDD" id="cd05213">
    <property type="entry name" value="NAD_bind_Glutamyl_tRNA_reduct"/>
    <property type="match status" value="1"/>
</dbReference>
<comment type="catalytic activity">
    <reaction evidence="7 8 9">
        <text>(S)-4-amino-5-oxopentanoate + tRNA(Glu) + NADP(+) = L-glutamyl-tRNA(Glu) + NADPH + H(+)</text>
        <dbReference type="Rhea" id="RHEA:12344"/>
        <dbReference type="Rhea" id="RHEA-COMP:9663"/>
        <dbReference type="Rhea" id="RHEA-COMP:9680"/>
        <dbReference type="ChEBI" id="CHEBI:15378"/>
        <dbReference type="ChEBI" id="CHEBI:57501"/>
        <dbReference type="ChEBI" id="CHEBI:57783"/>
        <dbReference type="ChEBI" id="CHEBI:58349"/>
        <dbReference type="ChEBI" id="CHEBI:78442"/>
        <dbReference type="ChEBI" id="CHEBI:78520"/>
        <dbReference type="EC" id="1.2.1.70"/>
    </reaction>
</comment>
<evidence type="ECO:0000259" key="12">
    <source>
        <dbReference type="Pfam" id="PF05201"/>
    </source>
</evidence>
<feature type="binding site" evidence="8">
    <location>
        <begin position="111"/>
        <end position="113"/>
    </location>
    <ligand>
        <name>substrate</name>
    </ligand>
</feature>
<dbReference type="PANTHER" id="PTHR43013">
    <property type="entry name" value="GLUTAMYL-TRNA REDUCTASE"/>
    <property type="match status" value="1"/>
</dbReference>
<evidence type="ECO:0000256" key="3">
    <source>
        <dbReference type="ARBA" id="ARBA00012970"/>
    </source>
</evidence>
<dbReference type="InterPro" id="IPR015895">
    <property type="entry name" value="4pyrrol_synth_GluRdtase_N"/>
</dbReference>
<feature type="domain" description="Quinate/shikimate 5-dehydrogenase/glutamyl-tRNA reductase" evidence="11">
    <location>
        <begin position="169"/>
        <end position="303"/>
    </location>
</feature>
<organism evidence="13 14">
    <name type="scientific">Celerinatantimonas yamalensis</name>
    <dbReference type="NCBI Taxonomy" id="559956"/>
    <lineage>
        <taxon>Bacteria</taxon>
        <taxon>Pseudomonadati</taxon>
        <taxon>Pseudomonadota</taxon>
        <taxon>Gammaproteobacteria</taxon>
        <taxon>Celerinatantimonadaceae</taxon>
        <taxon>Celerinatantimonas</taxon>
    </lineage>
</organism>
<comment type="subunit">
    <text evidence="8">Homodimer.</text>
</comment>
<dbReference type="PANTHER" id="PTHR43013:SF1">
    <property type="entry name" value="GLUTAMYL-TRNA REDUCTASE"/>
    <property type="match status" value="1"/>
</dbReference>
<dbReference type="InterPro" id="IPR018214">
    <property type="entry name" value="GluRdtase_CS"/>
</dbReference>
<evidence type="ECO:0000259" key="10">
    <source>
        <dbReference type="Pfam" id="PF00745"/>
    </source>
</evidence>
<protein>
    <recommendedName>
        <fullName evidence="3 8">Glutamyl-tRNA reductase</fullName>
        <shortName evidence="8">GluTR</shortName>
        <ecNumber evidence="3 8">1.2.1.70</ecNumber>
    </recommendedName>
</protein>
<feature type="binding site" evidence="8">
    <location>
        <position position="117"/>
    </location>
    <ligand>
        <name>substrate</name>
    </ligand>
</feature>
<dbReference type="Gene3D" id="3.40.50.720">
    <property type="entry name" value="NAD(P)-binding Rossmann-like Domain"/>
    <property type="match status" value="1"/>
</dbReference>
<dbReference type="HAMAP" id="MF_00087">
    <property type="entry name" value="Glu_tRNA_reductase"/>
    <property type="match status" value="1"/>
</dbReference>
<feature type="binding site" evidence="8">
    <location>
        <begin position="48"/>
        <end position="51"/>
    </location>
    <ligand>
        <name>substrate</name>
    </ligand>
</feature>
<dbReference type="InterPro" id="IPR036453">
    <property type="entry name" value="GluRdtase_dimer_dom_sf"/>
</dbReference>
<dbReference type="Pfam" id="PF01488">
    <property type="entry name" value="Shikimate_DH"/>
    <property type="match status" value="1"/>
</dbReference>
<dbReference type="InterPro" id="IPR015896">
    <property type="entry name" value="4pyrrol_synth_GluRdtase_dimer"/>
</dbReference>
<dbReference type="InterPro" id="IPR000343">
    <property type="entry name" value="4pyrrol_synth_GluRdtase"/>
</dbReference>
<comment type="function">
    <text evidence="8">Catalyzes the NADPH-dependent reduction of glutamyl-tRNA(Glu) to glutamate 1-semialdehyde (GSA).</text>
</comment>
<evidence type="ECO:0000256" key="6">
    <source>
        <dbReference type="ARBA" id="ARBA00023244"/>
    </source>
</evidence>
<dbReference type="SUPFAM" id="SSF51735">
    <property type="entry name" value="NAD(P)-binding Rossmann-fold domains"/>
    <property type="match status" value="1"/>
</dbReference>
<comment type="similarity">
    <text evidence="2 8 9">Belongs to the glutamyl-tRNA reductase family.</text>
</comment>
<dbReference type="GO" id="GO:0008883">
    <property type="term" value="F:glutamyl-tRNA reductase activity"/>
    <property type="evidence" value="ECO:0007669"/>
    <property type="project" value="UniProtKB-EC"/>
</dbReference>
<dbReference type="RefSeq" id="WP_408623453.1">
    <property type="nucleotide sequence ID" value="NZ_JBEQCT010000003.1"/>
</dbReference>
<keyword evidence="4 8" id="KW-0521">NADP</keyword>
<keyword evidence="5 8" id="KW-0560">Oxidoreductase</keyword>
<dbReference type="SUPFAM" id="SSF69742">
    <property type="entry name" value="Glutamyl tRNA-reductase catalytic, N-terminal domain"/>
    <property type="match status" value="1"/>
</dbReference>
<dbReference type="InterPro" id="IPR036291">
    <property type="entry name" value="NAD(P)-bd_dom_sf"/>
</dbReference>
<comment type="pathway">
    <text evidence="1 8 9">Porphyrin-containing compound metabolism; protoporphyrin-IX biosynthesis; 5-aminolevulinate from L-glutamyl-tRNA(Glu): step 1/2.</text>
</comment>
<comment type="caution">
    <text evidence="13">The sequence shown here is derived from an EMBL/GenBank/DDBJ whole genome shotgun (WGS) entry which is preliminary data.</text>
</comment>
<dbReference type="EC" id="1.2.1.70" evidence="3 8"/>
<evidence type="ECO:0000256" key="2">
    <source>
        <dbReference type="ARBA" id="ARBA00005916"/>
    </source>
</evidence>
<feature type="active site" description="Nucleophile" evidence="8">
    <location>
        <position position="49"/>
    </location>
</feature>
<evidence type="ECO:0000313" key="13">
    <source>
        <dbReference type="EMBL" id="MFM2485242.1"/>
    </source>
</evidence>
<name>A0ABW9G6X9_9GAMM</name>
<feature type="domain" description="Glutamyl-tRNA reductase N-terminal" evidence="12">
    <location>
        <begin position="6"/>
        <end position="153"/>
    </location>
</feature>
<comment type="domain">
    <text evidence="8">Possesses an unusual extended V-shaped dimeric structure with each monomer consisting of three distinct domains arranged along a curved 'spinal' alpha-helix. The N-terminal catalytic domain specifically recognizes the glutamate moiety of the substrate. The second domain is the NADPH-binding domain, and the third C-terminal domain is responsible for dimerization.</text>
</comment>
<sequence>MSLLALGMNHKTASVEFREKAAISAEHISRALTELQDNCQSHSVIVSTCNRTELYVSSNDENPEPIIQWLAKFQHLDEQQLRDSLYIHRGPEAIRHLIRVSAGLDSMILGEPQILGQVKQAYAEAREVGVIGPILERCFQRGFAAAKQVRTQTEIGQNAVSVAFAAVSLAKRIFADISRAQVMLIGAGETIELVAKHLLDQGVANIMVANRTVARAQNLAGQFNGKAITLNELPDYLPMADIVIGSTASPLPIIGKGMMEEVMRKRRHQPVFMVDIAVPRDIEAQVGDLRDVYLYSVDDLQGIIEQNMAHRREAATVAEDIIDEQVDEFMAWLRSLETVDSIRHFRQHCFHMRDEQVHKALEALEHGESAEDVLSELAFKLTNKLIHAPTQALNKAGREGRFDQLEVIRQALGCPAKSRF</sequence>
<evidence type="ECO:0000256" key="1">
    <source>
        <dbReference type="ARBA" id="ARBA00005059"/>
    </source>
</evidence>
<evidence type="ECO:0000256" key="5">
    <source>
        <dbReference type="ARBA" id="ARBA00023002"/>
    </source>
</evidence>
<dbReference type="Gene3D" id="3.30.460.30">
    <property type="entry name" value="Glutamyl-tRNA reductase, N-terminal domain"/>
    <property type="match status" value="1"/>
</dbReference>
<accession>A0ABW9G6X9</accession>
<dbReference type="Pfam" id="PF05201">
    <property type="entry name" value="GlutR_N"/>
    <property type="match status" value="1"/>
</dbReference>
<keyword evidence="14" id="KW-1185">Reference proteome</keyword>
<evidence type="ECO:0000256" key="8">
    <source>
        <dbReference type="HAMAP-Rule" id="MF_00087"/>
    </source>
</evidence>
<dbReference type="NCBIfam" id="TIGR01035">
    <property type="entry name" value="hemA"/>
    <property type="match status" value="1"/>
</dbReference>
<dbReference type="InterPro" id="IPR036343">
    <property type="entry name" value="GluRdtase_N_sf"/>
</dbReference>
<evidence type="ECO:0000256" key="4">
    <source>
        <dbReference type="ARBA" id="ARBA00022857"/>
    </source>
</evidence>
<dbReference type="PROSITE" id="PS00747">
    <property type="entry name" value="GLUTR"/>
    <property type="match status" value="1"/>
</dbReference>
<dbReference type="Proteomes" id="UP001629953">
    <property type="component" value="Unassembled WGS sequence"/>
</dbReference>
<dbReference type="SUPFAM" id="SSF69075">
    <property type="entry name" value="Glutamyl tRNA-reductase dimerization domain"/>
    <property type="match status" value="1"/>
</dbReference>
<reference evidence="13 14" key="1">
    <citation type="journal article" date="2013" name="Int. J. Syst. Evol. Microbiol.">
        <title>Celerinatantimonas yamalensis sp. nov., a cold-adapted diazotrophic bacterium from a cold permafrost brine.</title>
        <authorList>
            <person name="Shcherbakova V."/>
            <person name="Chuvilskaya N."/>
            <person name="Rivkina E."/>
            <person name="Demidov N."/>
            <person name="Uchaeva V."/>
            <person name="Suetin S."/>
            <person name="Suzina N."/>
            <person name="Gilichinsky D."/>
        </authorList>
    </citation>
    <scope>NUCLEOTIDE SEQUENCE [LARGE SCALE GENOMIC DNA]</scope>
    <source>
        <strain evidence="13 14">C7</strain>
    </source>
</reference>
<evidence type="ECO:0000259" key="11">
    <source>
        <dbReference type="Pfam" id="PF01488"/>
    </source>
</evidence>
<evidence type="ECO:0000313" key="14">
    <source>
        <dbReference type="Proteomes" id="UP001629953"/>
    </source>
</evidence>
<feature type="binding site" evidence="8">
    <location>
        <position position="106"/>
    </location>
    <ligand>
        <name>substrate</name>
    </ligand>
</feature>
<evidence type="ECO:0000256" key="9">
    <source>
        <dbReference type="RuleBase" id="RU000584"/>
    </source>
</evidence>
<dbReference type="Pfam" id="PF00745">
    <property type="entry name" value="GlutR_dimer"/>
    <property type="match status" value="1"/>
</dbReference>
<feature type="domain" description="Tetrapyrrole biosynthesis glutamyl-tRNA reductase dimerisation" evidence="10">
    <location>
        <begin position="318"/>
        <end position="411"/>
    </location>
</feature>
<gene>
    <name evidence="8 13" type="primary">hemA</name>
    <name evidence="13" type="ORF">ABUE30_09235</name>
</gene>
<dbReference type="InterPro" id="IPR006151">
    <property type="entry name" value="Shikm_DH/Glu-tRNA_Rdtase"/>
</dbReference>
<dbReference type="PIRSF" id="PIRSF000445">
    <property type="entry name" value="4pyrrol_synth_GluRdtase"/>
    <property type="match status" value="1"/>
</dbReference>
<comment type="miscellaneous">
    <text evidence="8">During catalysis, the active site Cys acts as a nucleophile attacking the alpha-carbonyl group of tRNA-bound glutamate with the formation of a thioester intermediate between enzyme and glutamate, and the concomitant release of tRNA(Glu). The thioester intermediate is finally reduced by direct hydride transfer from NADPH, to form the product GSA.</text>
</comment>
<feature type="binding site" evidence="8">
    <location>
        <begin position="186"/>
        <end position="191"/>
    </location>
    <ligand>
        <name>NADP(+)</name>
        <dbReference type="ChEBI" id="CHEBI:58349"/>
    </ligand>
</feature>